<evidence type="ECO:0000313" key="3">
    <source>
        <dbReference type="Proteomes" id="UP001358324"/>
    </source>
</evidence>
<name>A0ABU7WF14_9GAMM</name>
<comment type="caution">
    <text evidence="2">The sequence shown here is derived from an EMBL/GenBank/DDBJ whole genome shotgun (WGS) entry which is preliminary data.</text>
</comment>
<proteinExistence type="predicted"/>
<protein>
    <submittedName>
        <fullName evidence="2">TniQ family protein</fullName>
    </submittedName>
</protein>
<dbReference type="InterPro" id="IPR009492">
    <property type="entry name" value="TniQ"/>
</dbReference>
<keyword evidence="3" id="KW-1185">Reference proteome</keyword>
<evidence type="ECO:0000259" key="1">
    <source>
        <dbReference type="Pfam" id="PF06527"/>
    </source>
</evidence>
<sequence length="481" mass="53440">MRKGTFALDPTIDAVQPLVVTPPPDPRENYLGYAMRLSAANGYTSPTVVFPSSDHLQRQTFQHDVYAQTFATLACLSSAQTDRLSLLMSSGTSSMRSARFCGRDLAFYHHKVCVACLKSDGIFDASWHLTLMTHCPIHRTRLTGVCASCGLSLKIRRRLALLCKCKQELVGDTSAECSPARAQLFALMRASFLRLPPMAPPPENLACFAEVPPADVMMLVKRMADFVDRSRHPTVLCPHQGMDAKLEAVAQAFDQWHLGYPRMHGCLTHYDPPGRRRPLSDYSWFAASSLHKESNWGALEFIRHKLLPHVSNGKPERVNLHQNSGSEDLVSLDAAAALLGVEPARIETMVARGIGFRRHHCLKQRTRWIDRSQMDLSKRSSEAGLTAEQAAQLIDMSPELFERLARSEIYRGRHVTTTGGLYASEDVNCLQKRLRAIGHLRIGPGRGTAISQIGHKCTVTQLNLAAKLKRALCEHQALIAM</sequence>
<dbReference type="RefSeq" id="WP_332077848.1">
    <property type="nucleotide sequence ID" value="NZ_JAZHBM010000002.1"/>
</dbReference>
<evidence type="ECO:0000313" key="2">
    <source>
        <dbReference type="EMBL" id="MEF3082090.1"/>
    </source>
</evidence>
<feature type="domain" description="TniQ" evidence="1">
    <location>
        <begin position="20"/>
        <end position="142"/>
    </location>
</feature>
<dbReference type="EMBL" id="JAZHBM010000002">
    <property type="protein sequence ID" value="MEF3082090.1"/>
    <property type="molecule type" value="Genomic_DNA"/>
</dbReference>
<accession>A0ABU7WF14</accession>
<reference evidence="2 3" key="1">
    <citation type="submission" date="2024-01" db="EMBL/GenBank/DDBJ databases">
        <title>Novel species of the genus Luteimonas isolated from rivers.</title>
        <authorList>
            <person name="Lu H."/>
        </authorList>
    </citation>
    <scope>NUCLEOTIDE SEQUENCE [LARGE SCALE GENOMIC DNA]</scope>
    <source>
        <strain evidence="2 3">SMYT11W</strain>
    </source>
</reference>
<organism evidence="2 3">
    <name type="scientific">Luteimonas flava</name>
    <dbReference type="NCBI Taxonomy" id="3115822"/>
    <lineage>
        <taxon>Bacteria</taxon>
        <taxon>Pseudomonadati</taxon>
        <taxon>Pseudomonadota</taxon>
        <taxon>Gammaproteobacteria</taxon>
        <taxon>Lysobacterales</taxon>
        <taxon>Lysobacteraceae</taxon>
        <taxon>Luteimonas</taxon>
    </lineage>
</organism>
<dbReference type="Proteomes" id="UP001358324">
    <property type="component" value="Unassembled WGS sequence"/>
</dbReference>
<dbReference type="Pfam" id="PF06527">
    <property type="entry name" value="TniQ"/>
    <property type="match status" value="1"/>
</dbReference>
<gene>
    <name evidence="2" type="ORF">V3391_07660</name>
</gene>